<accession>A0ABY8J166</accession>
<dbReference type="EMBL" id="CP121671">
    <property type="protein sequence ID" value="WFT76230.1"/>
    <property type="molecule type" value="Genomic_DNA"/>
</dbReference>
<dbReference type="Proteomes" id="UP001221597">
    <property type="component" value="Chromosome"/>
</dbReference>
<organism evidence="1 2">
    <name type="scientific">Halobacillus naozhouensis</name>
    <dbReference type="NCBI Taxonomy" id="554880"/>
    <lineage>
        <taxon>Bacteria</taxon>
        <taxon>Bacillati</taxon>
        <taxon>Bacillota</taxon>
        <taxon>Bacilli</taxon>
        <taxon>Bacillales</taxon>
        <taxon>Bacillaceae</taxon>
        <taxon>Halobacillus</taxon>
    </lineage>
</organism>
<evidence type="ECO:0000313" key="2">
    <source>
        <dbReference type="Proteomes" id="UP001221597"/>
    </source>
</evidence>
<protein>
    <submittedName>
        <fullName evidence="1">Uncharacterized protein</fullName>
    </submittedName>
</protein>
<dbReference type="RefSeq" id="WP_283078184.1">
    <property type="nucleotide sequence ID" value="NZ_CP121671.1"/>
</dbReference>
<proteinExistence type="predicted"/>
<keyword evidence="2" id="KW-1185">Reference proteome</keyword>
<gene>
    <name evidence="1" type="ORF">P9989_07665</name>
</gene>
<reference evidence="1 2" key="1">
    <citation type="submission" date="2023-04" db="EMBL/GenBank/DDBJ databases">
        <title>Genome sequence of Halobacillus naozhouensis KACC 21980.</title>
        <authorList>
            <person name="Kim S."/>
            <person name="Heo J."/>
            <person name="Kwon S.-W."/>
        </authorList>
    </citation>
    <scope>NUCLEOTIDE SEQUENCE [LARGE SCALE GENOMIC DNA]</scope>
    <source>
        <strain evidence="1 2">KCTC 13234</strain>
    </source>
</reference>
<evidence type="ECO:0000313" key="1">
    <source>
        <dbReference type="EMBL" id="WFT76230.1"/>
    </source>
</evidence>
<sequence length="82" mass="9879">METYYINFHMVDGSKIQVTKEEDENYDFYIRLRKLDNRWYNNGNQLINLDNVKSIFIQTQTEKNEISRKNSQDVEALSKLNL</sequence>
<name>A0ABY8J166_9BACI</name>